<gene>
    <name evidence="2" type="ORF">O181_078984</name>
</gene>
<dbReference type="Proteomes" id="UP000765509">
    <property type="component" value="Unassembled WGS sequence"/>
</dbReference>
<dbReference type="AlphaFoldDB" id="A0A9Q3FI01"/>
<evidence type="ECO:0000256" key="1">
    <source>
        <dbReference type="SAM" id="SignalP"/>
    </source>
</evidence>
<reference evidence="2" key="1">
    <citation type="submission" date="2021-03" db="EMBL/GenBank/DDBJ databases">
        <title>Draft genome sequence of rust myrtle Austropuccinia psidii MF-1, a brazilian biotype.</title>
        <authorList>
            <person name="Quecine M.C."/>
            <person name="Pachon D.M.R."/>
            <person name="Bonatelli M.L."/>
            <person name="Correr F.H."/>
            <person name="Franceschini L.M."/>
            <person name="Leite T.F."/>
            <person name="Margarido G.R.A."/>
            <person name="Almeida C.A."/>
            <person name="Ferrarezi J.A."/>
            <person name="Labate C.A."/>
        </authorList>
    </citation>
    <scope>NUCLEOTIDE SEQUENCE</scope>
    <source>
        <strain evidence="2">MF-1</strain>
    </source>
</reference>
<feature type="chain" id="PRO_5040495246" description="Secreted protein" evidence="1">
    <location>
        <begin position="22"/>
        <end position="150"/>
    </location>
</feature>
<protein>
    <recommendedName>
        <fullName evidence="4">Secreted protein</fullName>
    </recommendedName>
</protein>
<proteinExistence type="predicted"/>
<comment type="caution">
    <text evidence="2">The sequence shown here is derived from an EMBL/GenBank/DDBJ whole genome shotgun (WGS) entry which is preliminary data.</text>
</comment>
<evidence type="ECO:0008006" key="4">
    <source>
        <dbReference type="Google" id="ProtNLM"/>
    </source>
</evidence>
<keyword evidence="1" id="KW-0732">Signal</keyword>
<evidence type="ECO:0000313" key="2">
    <source>
        <dbReference type="EMBL" id="MBW0539269.1"/>
    </source>
</evidence>
<name>A0A9Q3FI01_9BASI</name>
<accession>A0A9Q3FI01</accession>
<organism evidence="2 3">
    <name type="scientific">Austropuccinia psidii MF-1</name>
    <dbReference type="NCBI Taxonomy" id="1389203"/>
    <lineage>
        <taxon>Eukaryota</taxon>
        <taxon>Fungi</taxon>
        <taxon>Dikarya</taxon>
        <taxon>Basidiomycota</taxon>
        <taxon>Pucciniomycotina</taxon>
        <taxon>Pucciniomycetes</taxon>
        <taxon>Pucciniales</taxon>
        <taxon>Sphaerophragmiaceae</taxon>
        <taxon>Austropuccinia</taxon>
    </lineage>
</organism>
<dbReference type="EMBL" id="AVOT02043862">
    <property type="protein sequence ID" value="MBW0539269.1"/>
    <property type="molecule type" value="Genomic_DNA"/>
</dbReference>
<sequence>MRRLTPYRLVISPLLLELASASPPNPLQCLACLRACTPLQMRLRNCPPISSLTTPYASKPLPHPLLGLQSLCSCRALKLCIRRFPHHPYASLHPPLTILTPLMILTLLQRSQDETTMHPPIYTLTTPYNPYAPAAPSRYASNATLNPPYA</sequence>
<evidence type="ECO:0000313" key="3">
    <source>
        <dbReference type="Proteomes" id="UP000765509"/>
    </source>
</evidence>
<feature type="signal peptide" evidence="1">
    <location>
        <begin position="1"/>
        <end position="21"/>
    </location>
</feature>
<keyword evidence="3" id="KW-1185">Reference proteome</keyword>